<proteinExistence type="predicted"/>
<sequence>MAESESLNDAVFWLPSKFEDVLIVDKENSPVVKNGYVKSGDELKKPSSLSFPTEFPYEFDSLDSALSSPVVSVQGSTETENTSDEEDFLAGLTRRLTHSSTQKLAVPGLTKDKLESWVMAGSPESTLSGIGSWSVSSNGSPKRFLSCIVSSNDAVW</sequence>
<evidence type="ECO:0000313" key="2">
    <source>
        <dbReference type="Proteomes" id="UP001164250"/>
    </source>
</evidence>
<dbReference type="Proteomes" id="UP001164250">
    <property type="component" value="Chromosome 3"/>
</dbReference>
<comment type="caution">
    <text evidence="1">The sequence shown here is derived from an EMBL/GenBank/DDBJ whole genome shotgun (WGS) entry which is preliminary data.</text>
</comment>
<gene>
    <name evidence="1" type="ORF">Patl1_06486</name>
</gene>
<protein>
    <submittedName>
        <fullName evidence="1">Uncharacterized protein</fullName>
    </submittedName>
</protein>
<reference evidence="2" key="1">
    <citation type="journal article" date="2023" name="G3 (Bethesda)">
        <title>Genome assembly and association tests identify interacting loci associated with vigor, precocity, and sex in interspecific pistachio rootstocks.</title>
        <authorList>
            <person name="Palmer W."/>
            <person name="Jacygrad E."/>
            <person name="Sagayaradj S."/>
            <person name="Cavanaugh K."/>
            <person name="Han R."/>
            <person name="Bertier L."/>
            <person name="Beede B."/>
            <person name="Kafkas S."/>
            <person name="Golino D."/>
            <person name="Preece J."/>
            <person name="Michelmore R."/>
        </authorList>
    </citation>
    <scope>NUCLEOTIDE SEQUENCE [LARGE SCALE GENOMIC DNA]</scope>
</reference>
<organism evidence="1 2">
    <name type="scientific">Pistacia atlantica</name>
    <dbReference type="NCBI Taxonomy" id="434234"/>
    <lineage>
        <taxon>Eukaryota</taxon>
        <taxon>Viridiplantae</taxon>
        <taxon>Streptophyta</taxon>
        <taxon>Embryophyta</taxon>
        <taxon>Tracheophyta</taxon>
        <taxon>Spermatophyta</taxon>
        <taxon>Magnoliopsida</taxon>
        <taxon>eudicotyledons</taxon>
        <taxon>Gunneridae</taxon>
        <taxon>Pentapetalae</taxon>
        <taxon>rosids</taxon>
        <taxon>malvids</taxon>
        <taxon>Sapindales</taxon>
        <taxon>Anacardiaceae</taxon>
        <taxon>Pistacia</taxon>
    </lineage>
</organism>
<name>A0ACC1BS13_9ROSI</name>
<evidence type="ECO:0000313" key="1">
    <source>
        <dbReference type="EMBL" id="KAJ0101831.1"/>
    </source>
</evidence>
<accession>A0ACC1BS13</accession>
<keyword evidence="2" id="KW-1185">Reference proteome</keyword>
<dbReference type="EMBL" id="CM047899">
    <property type="protein sequence ID" value="KAJ0101831.1"/>
    <property type="molecule type" value="Genomic_DNA"/>
</dbReference>